<feature type="chain" id="PRO_5046741693" description="DUF5602 domain-containing protein" evidence="2">
    <location>
        <begin position="28"/>
        <end position="324"/>
    </location>
</feature>
<evidence type="ECO:0000313" key="3">
    <source>
        <dbReference type="EMBL" id="MCP2270788.1"/>
    </source>
</evidence>
<feature type="signal peptide" evidence="2">
    <location>
        <begin position="1"/>
        <end position="27"/>
    </location>
</feature>
<name>A0ABT1IDU1_9PSEU</name>
<gene>
    <name evidence="3" type="ORF">LV75_003300</name>
</gene>
<organism evidence="3 4">
    <name type="scientific">Actinokineospora diospyrosa</name>
    <dbReference type="NCBI Taxonomy" id="103728"/>
    <lineage>
        <taxon>Bacteria</taxon>
        <taxon>Bacillati</taxon>
        <taxon>Actinomycetota</taxon>
        <taxon>Actinomycetes</taxon>
        <taxon>Pseudonocardiales</taxon>
        <taxon>Pseudonocardiaceae</taxon>
        <taxon>Actinokineospora</taxon>
    </lineage>
</organism>
<feature type="region of interest" description="Disordered" evidence="1">
    <location>
        <begin position="303"/>
        <end position="324"/>
    </location>
</feature>
<sequence length="324" mass="35380">MNSRRIRKILLSTALLASCATACTAAAAQDSGHGGHGNNDIIVENRASLGDGYVQTVYSKSSNGTPTMIGITVDDAAARSLPTLPLHDGNTCFDKDGNGTVDPVSECKSGHERVLWFPKLQGLPFQWMMFNWQPGGHGPEHVFDKPHFDLHFFMQDYYARNAIRTGPCGAVLINCVDNDKALRPVPDPYKPLGFGAPGAAGRMGNHIADLSAPVLNGGPFTQAFVYGTYDAHITFWETVFATDWLKTTKPARDCIPLKWAPQVEQSGFYPRRSCVSYRQRERDYLMTLEDFAYRTAPAGAVAPKWEQSSTVPPGAPEHHGHGTG</sequence>
<keyword evidence="4" id="KW-1185">Reference proteome</keyword>
<accession>A0ABT1IDU1</accession>
<dbReference type="EMBL" id="JAMTCO010000008">
    <property type="protein sequence ID" value="MCP2270788.1"/>
    <property type="molecule type" value="Genomic_DNA"/>
</dbReference>
<evidence type="ECO:0000256" key="2">
    <source>
        <dbReference type="SAM" id="SignalP"/>
    </source>
</evidence>
<evidence type="ECO:0008006" key="5">
    <source>
        <dbReference type="Google" id="ProtNLM"/>
    </source>
</evidence>
<keyword evidence="2" id="KW-0732">Signal</keyword>
<proteinExistence type="predicted"/>
<evidence type="ECO:0000256" key="1">
    <source>
        <dbReference type="SAM" id="MobiDB-lite"/>
    </source>
</evidence>
<evidence type="ECO:0000313" key="4">
    <source>
        <dbReference type="Proteomes" id="UP001205185"/>
    </source>
</evidence>
<dbReference type="RefSeq" id="WP_253887761.1">
    <property type="nucleotide sequence ID" value="NZ_BAAAVB010000013.1"/>
</dbReference>
<dbReference type="PROSITE" id="PS51257">
    <property type="entry name" value="PROKAR_LIPOPROTEIN"/>
    <property type="match status" value="1"/>
</dbReference>
<comment type="caution">
    <text evidence="3">The sequence shown here is derived from an EMBL/GenBank/DDBJ whole genome shotgun (WGS) entry which is preliminary data.</text>
</comment>
<dbReference type="Proteomes" id="UP001205185">
    <property type="component" value="Unassembled WGS sequence"/>
</dbReference>
<protein>
    <recommendedName>
        <fullName evidence="5">DUF5602 domain-containing protein</fullName>
    </recommendedName>
</protein>
<reference evidence="3 4" key="1">
    <citation type="submission" date="2022-06" db="EMBL/GenBank/DDBJ databases">
        <title>Genomic Encyclopedia of Archaeal and Bacterial Type Strains, Phase II (KMG-II): from individual species to whole genera.</title>
        <authorList>
            <person name="Goeker M."/>
        </authorList>
    </citation>
    <scope>NUCLEOTIDE SEQUENCE [LARGE SCALE GENOMIC DNA]</scope>
    <source>
        <strain evidence="3 4">DSM 44255</strain>
    </source>
</reference>